<protein>
    <recommendedName>
        <fullName evidence="4">VWFA domain-containing protein</fullName>
    </recommendedName>
</protein>
<dbReference type="EMBL" id="AWWI01000057">
    <property type="protein sequence ID" value="PIL20769.1"/>
    <property type="molecule type" value="Genomic_DNA"/>
</dbReference>
<evidence type="ECO:0000256" key="1">
    <source>
        <dbReference type="SAM" id="Phobius"/>
    </source>
</evidence>
<dbReference type="Proteomes" id="UP000231259">
    <property type="component" value="Unassembled WGS sequence"/>
</dbReference>
<organism evidence="2 3">
    <name type="scientific">Puniceibacterium antarcticum</name>
    <dbReference type="NCBI Taxonomy" id="1206336"/>
    <lineage>
        <taxon>Bacteria</taxon>
        <taxon>Pseudomonadati</taxon>
        <taxon>Pseudomonadota</taxon>
        <taxon>Alphaproteobacteria</taxon>
        <taxon>Rhodobacterales</taxon>
        <taxon>Paracoccaceae</taxon>
        <taxon>Puniceibacterium</taxon>
    </lineage>
</organism>
<dbReference type="SUPFAM" id="SSF53300">
    <property type="entry name" value="vWA-like"/>
    <property type="match status" value="1"/>
</dbReference>
<evidence type="ECO:0000313" key="2">
    <source>
        <dbReference type="EMBL" id="PIL20769.1"/>
    </source>
</evidence>
<gene>
    <name evidence="2" type="ORF">P775_07780</name>
</gene>
<keyword evidence="1" id="KW-0812">Transmembrane</keyword>
<keyword evidence="3" id="KW-1185">Reference proteome</keyword>
<name>A0A2G8RGU8_9RHOB</name>
<sequence>DAAAFRNLDGVVFVIDASPSMTGSARWPLLQTMGRFGVAALGSRPGALVVFAGDSYVASEMTGDLRQLGQTLLLIDGDTVPDMGSRPERALAQAAVMLREAKVLAGDVVLFSDGGGLGPEALVAAAALAEQGARLSVVSAEGPGPEVQALAATGRGRVFELNETEGFAAFLSEQARDRLEKQEYPLLFWSDYGRFLLLAALIPVLLLFRKKGLA</sequence>
<comment type="caution">
    <text evidence="2">The sequence shown here is derived from an EMBL/GenBank/DDBJ whole genome shotgun (WGS) entry which is preliminary data.</text>
</comment>
<dbReference type="AlphaFoldDB" id="A0A2G8RGU8"/>
<feature type="transmembrane region" description="Helical" evidence="1">
    <location>
        <begin position="186"/>
        <end position="208"/>
    </location>
</feature>
<keyword evidence="1" id="KW-1133">Transmembrane helix</keyword>
<evidence type="ECO:0008006" key="4">
    <source>
        <dbReference type="Google" id="ProtNLM"/>
    </source>
</evidence>
<dbReference type="RefSeq" id="WP_099910377.1">
    <property type="nucleotide sequence ID" value="NZ_AWWI01000057.1"/>
</dbReference>
<evidence type="ECO:0000313" key="3">
    <source>
        <dbReference type="Proteomes" id="UP000231259"/>
    </source>
</evidence>
<dbReference type="Gene3D" id="3.40.50.410">
    <property type="entry name" value="von Willebrand factor, type A domain"/>
    <property type="match status" value="1"/>
</dbReference>
<dbReference type="InterPro" id="IPR036465">
    <property type="entry name" value="vWFA_dom_sf"/>
</dbReference>
<feature type="non-terminal residue" evidence="2">
    <location>
        <position position="1"/>
    </location>
</feature>
<proteinExistence type="predicted"/>
<accession>A0A2G8RGU8</accession>
<keyword evidence="1" id="KW-0472">Membrane</keyword>
<reference evidence="2 3" key="1">
    <citation type="submission" date="2013-09" db="EMBL/GenBank/DDBJ databases">
        <title>Genome sequencing of Phaeobacter antarcticus sp. nov. SM1211.</title>
        <authorList>
            <person name="Zhang X.-Y."/>
            <person name="Liu C."/>
            <person name="Chen X.-L."/>
            <person name="Xie B.-B."/>
            <person name="Qin Q.-L."/>
            <person name="Rong J.-C."/>
            <person name="Zhang Y.-Z."/>
        </authorList>
    </citation>
    <scope>NUCLEOTIDE SEQUENCE [LARGE SCALE GENOMIC DNA]</scope>
    <source>
        <strain evidence="2 3">SM1211</strain>
    </source>
</reference>